<dbReference type="GO" id="GO:0045892">
    <property type="term" value="P:negative regulation of DNA-templated transcription"/>
    <property type="evidence" value="ECO:0007669"/>
    <property type="project" value="InterPro"/>
</dbReference>
<dbReference type="Pfam" id="PF02629">
    <property type="entry name" value="CoA_binding"/>
    <property type="match status" value="1"/>
</dbReference>
<accession>A0AAT9LAE5</accession>
<evidence type="ECO:0000256" key="1">
    <source>
        <dbReference type="ARBA" id="ARBA00022490"/>
    </source>
</evidence>
<feature type="DNA-binding region" description="H-T-H motif" evidence="7">
    <location>
        <begin position="16"/>
        <end position="55"/>
    </location>
</feature>
<dbReference type="Pfam" id="PF06971">
    <property type="entry name" value="Put_DNA-bind_N"/>
    <property type="match status" value="1"/>
</dbReference>
<dbReference type="SUPFAM" id="SSF51735">
    <property type="entry name" value="NAD(P)-binding Rossmann-fold domains"/>
    <property type="match status" value="1"/>
</dbReference>
<dbReference type="GO" id="GO:0051775">
    <property type="term" value="P:response to redox state"/>
    <property type="evidence" value="ECO:0007669"/>
    <property type="project" value="InterPro"/>
</dbReference>
<evidence type="ECO:0000256" key="2">
    <source>
        <dbReference type="ARBA" id="ARBA00022491"/>
    </source>
</evidence>
<dbReference type="SUPFAM" id="SSF46785">
    <property type="entry name" value="Winged helix' DNA-binding domain"/>
    <property type="match status" value="1"/>
</dbReference>
<comment type="subcellular location">
    <subcellularLocation>
        <location evidence="7">Cytoplasm</location>
    </subcellularLocation>
</comment>
<dbReference type="GO" id="GO:0005737">
    <property type="term" value="C:cytoplasm"/>
    <property type="evidence" value="ECO:0007669"/>
    <property type="project" value="UniProtKB-SubCell"/>
</dbReference>
<dbReference type="InterPro" id="IPR036388">
    <property type="entry name" value="WH-like_DNA-bd_sf"/>
</dbReference>
<dbReference type="NCBIfam" id="NF003995">
    <property type="entry name" value="PRK05472.2-4"/>
    <property type="match status" value="1"/>
</dbReference>
<evidence type="ECO:0000256" key="7">
    <source>
        <dbReference type="HAMAP-Rule" id="MF_01131"/>
    </source>
</evidence>
<feature type="domain" description="CoA-binding" evidence="8">
    <location>
        <begin position="79"/>
        <end position="185"/>
    </location>
</feature>
<dbReference type="HAMAP" id="MF_01131">
    <property type="entry name" value="Rex"/>
    <property type="match status" value="1"/>
</dbReference>
<evidence type="ECO:0000256" key="6">
    <source>
        <dbReference type="ARBA" id="ARBA00023163"/>
    </source>
</evidence>
<dbReference type="EMBL" id="CP062796">
    <property type="protein sequence ID" value="QUL98105.1"/>
    <property type="molecule type" value="Genomic_DNA"/>
</dbReference>
<dbReference type="NCBIfam" id="NF003994">
    <property type="entry name" value="PRK05472.2-3"/>
    <property type="match status" value="1"/>
</dbReference>
<dbReference type="SMART" id="SM00881">
    <property type="entry name" value="CoA_binding"/>
    <property type="match status" value="1"/>
</dbReference>
<evidence type="ECO:0000313" key="9">
    <source>
        <dbReference type="EMBL" id="QUL98105.1"/>
    </source>
</evidence>
<feature type="binding site" evidence="7">
    <location>
        <begin position="90"/>
        <end position="95"/>
    </location>
    <ligand>
        <name>NAD(+)</name>
        <dbReference type="ChEBI" id="CHEBI:57540"/>
    </ligand>
</feature>
<dbReference type="NCBIfam" id="NF003996">
    <property type="entry name" value="PRK05472.2-5"/>
    <property type="match status" value="1"/>
</dbReference>
<keyword evidence="2 7" id="KW-0678">Repressor</keyword>
<keyword evidence="1 7" id="KW-0963">Cytoplasm</keyword>
<evidence type="ECO:0000259" key="8">
    <source>
        <dbReference type="SMART" id="SM00881"/>
    </source>
</evidence>
<dbReference type="GO" id="GO:0003677">
    <property type="term" value="F:DNA binding"/>
    <property type="evidence" value="ECO:0007669"/>
    <property type="project" value="UniProtKB-UniRule"/>
</dbReference>
<gene>
    <name evidence="7" type="primary">rex</name>
    <name evidence="9" type="ORF">IMF26_08605</name>
</gene>
<keyword evidence="5 7" id="KW-0238">DNA-binding</keyword>
<dbReference type="InterPro" id="IPR036390">
    <property type="entry name" value="WH_DNA-bd_sf"/>
</dbReference>
<comment type="subunit">
    <text evidence="7">Homodimer.</text>
</comment>
<dbReference type="KEGG" id="fcz:IMF26_08605"/>
<dbReference type="InterPro" id="IPR003781">
    <property type="entry name" value="CoA-bd"/>
</dbReference>
<dbReference type="Gene3D" id="3.40.50.720">
    <property type="entry name" value="NAD(P)-binding Rossmann-like Domain"/>
    <property type="match status" value="1"/>
</dbReference>
<dbReference type="AlphaFoldDB" id="A0AAT9LAE5"/>
<evidence type="ECO:0000256" key="4">
    <source>
        <dbReference type="ARBA" id="ARBA00023027"/>
    </source>
</evidence>
<dbReference type="PANTHER" id="PTHR35786">
    <property type="entry name" value="REDOX-SENSING TRANSCRIPTIONAL REPRESSOR REX"/>
    <property type="match status" value="1"/>
</dbReference>
<dbReference type="InterPro" id="IPR009718">
    <property type="entry name" value="Rex_DNA-bd_C_dom"/>
</dbReference>
<name>A0AAT9LAE5_9FIRM</name>
<comment type="function">
    <text evidence="7">Modulates transcription in response to changes in cellular NADH/NAD(+) redox state.</text>
</comment>
<comment type="similarity">
    <text evidence="7">Belongs to the transcriptional regulatory Rex family.</text>
</comment>
<proteinExistence type="inferred from homology"/>
<dbReference type="GO" id="GO:0003700">
    <property type="term" value="F:DNA-binding transcription factor activity"/>
    <property type="evidence" value="ECO:0007669"/>
    <property type="project" value="UniProtKB-UniRule"/>
</dbReference>
<keyword evidence="4 7" id="KW-0520">NAD</keyword>
<dbReference type="InterPro" id="IPR036291">
    <property type="entry name" value="NAD(P)-bd_dom_sf"/>
</dbReference>
<keyword evidence="3 7" id="KW-0805">Transcription regulation</keyword>
<reference evidence="9" key="1">
    <citation type="submission" date="2020-10" db="EMBL/GenBank/DDBJ databases">
        <authorList>
            <person name="Kadnikov V."/>
            <person name="Beletsky A.V."/>
            <person name="Mardanov A.V."/>
            <person name="Karnachuk O.V."/>
            <person name="Ravin N.V."/>
        </authorList>
    </citation>
    <scope>NUCLEOTIDE SEQUENCE</scope>
    <source>
        <strain evidence="9">Bu02</strain>
    </source>
</reference>
<evidence type="ECO:0000256" key="5">
    <source>
        <dbReference type="ARBA" id="ARBA00023125"/>
    </source>
</evidence>
<protein>
    <recommendedName>
        <fullName evidence="7">Redox-sensing transcriptional repressor Rex</fullName>
    </recommendedName>
</protein>
<dbReference type="Gene3D" id="1.10.10.10">
    <property type="entry name" value="Winged helix-like DNA-binding domain superfamily/Winged helix DNA-binding domain"/>
    <property type="match status" value="1"/>
</dbReference>
<evidence type="ECO:0000256" key="3">
    <source>
        <dbReference type="ARBA" id="ARBA00023015"/>
    </source>
</evidence>
<dbReference type="PANTHER" id="PTHR35786:SF1">
    <property type="entry name" value="REDOX-SENSING TRANSCRIPTIONAL REPRESSOR REX 1"/>
    <property type="match status" value="1"/>
</dbReference>
<reference evidence="9" key="2">
    <citation type="journal article" date="2023" name="Biology">
        <title>Prokaryotic Life Associated with Coal-Fire Gas Vents Revealed by Metagenomics.</title>
        <authorList>
            <person name="Kadnikov V.V."/>
            <person name="Mardanov A.V."/>
            <person name="Beletsky A.V."/>
            <person name="Karnachuk O.V."/>
            <person name="Ravin N.V."/>
        </authorList>
    </citation>
    <scope>NUCLEOTIDE SEQUENCE</scope>
    <source>
        <strain evidence="9">Bu02</strain>
    </source>
</reference>
<sequence>MIRNKIPDVVIKRLVTYLRILKDRDAGPEDYISSAELGDLAAVNSAQVRKDLAMFGEFGKQGVGYPVLRLKAELIKILGADREMSVAIFGIGELGTALTRFLSTRRRFNPEYRFVVKALFDVDKKKIGTKVEGLVIRPLSDLGEVARKEEIKIGIITVPSFAAQDVVNEAIASGIKGFLNFAPVKLKTPPDVRVHYSDVTSDLQELAFYL</sequence>
<keyword evidence="6 7" id="KW-0804">Transcription</keyword>
<dbReference type="InterPro" id="IPR022876">
    <property type="entry name" value="Tscrpt_rep_Rex"/>
</dbReference>
<organism evidence="9">
    <name type="scientific">Candidatus Fermentithermobacillus carboniphilus</name>
    <dbReference type="NCBI Taxonomy" id="3085328"/>
    <lineage>
        <taxon>Bacteria</taxon>
        <taxon>Bacillati</taxon>
        <taxon>Bacillota</taxon>
        <taxon>Candidatus Fermentithermobacillia</taxon>
        <taxon>Candidatus Fermentithermobacillales</taxon>
        <taxon>Candidatus Fermentithermobacillaceae</taxon>
        <taxon>Candidatus Fermentithermobacillus</taxon>
    </lineage>
</organism>